<reference evidence="4" key="1">
    <citation type="journal article" date="2018" name="Nat. Microbiol.">
        <title>Leveraging single-cell genomics to expand the fungal tree of life.</title>
        <authorList>
            <person name="Ahrendt S.R."/>
            <person name="Quandt C.A."/>
            <person name="Ciobanu D."/>
            <person name="Clum A."/>
            <person name="Salamov A."/>
            <person name="Andreopoulos B."/>
            <person name="Cheng J.F."/>
            <person name="Woyke T."/>
            <person name="Pelin A."/>
            <person name="Henrissat B."/>
            <person name="Reynolds N.K."/>
            <person name="Benny G.L."/>
            <person name="Smith M.E."/>
            <person name="James T.Y."/>
            <person name="Grigoriev I.V."/>
        </authorList>
    </citation>
    <scope>NUCLEOTIDE SEQUENCE [LARGE SCALE GENOMIC DNA]</scope>
    <source>
        <strain evidence="4">ATCC 52028</strain>
    </source>
</reference>
<evidence type="ECO:0000313" key="4">
    <source>
        <dbReference type="Proteomes" id="UP000274922"/>
    </source>
</evidence>
<feature type="compositionally biased region" description="Polar residues" evidence="1">
    <location>
        <begin position="186"/>
        <end position="197"/>
    </location>
</feature>
<feature type="signal peptide" evidence="2">
    <location>
        <begin position="1"/>
        <end position="27"/>
    </location>
</feature>
<feature type="region of interest" description="Disordered" evidence="1">
    <location>
        <begin position="415"/>
        <end position="436"/>
    </location>
</feature>
<feature type="region of interest" description="Disordered" evidence="1">
    <location>
        <begin position="81"/>
        <end position="112"/>
    </location>
</feature>
<organism evidence="3 4">
    <name type="scientific">Caulochytrium protostelioides</name>
    <dbReference type="NCBI Taxonomy" id="1555241"/>
    <lineage>
        <taxon>Eukaryota</taxon>
        <taxon>Fungi</taxon>
        <taxon>Fungi incertae sedis</taxon>
        <taxon>Chytridiomycota</taxon>
        <taxon>Chytridiomycota incertae sedis</taxon>
        <taxon>Chytridiomycetes</taxon>
        <taxon>Caulochytriales</taxon>
        <taxon>Caulochytriaceae</taxon>
        <taxon>Caulochytrium</taxon>
    </lineage>
</organism>
<feature type="compositionally biased region" description="Polar residues" evidence="1">
    <location>
        <begin position="33"/>
        <end position="42"/>
    </location>
</feature>
<gene>
    <name evidence="3" type="ORF">CXG81DRAFT_21488</name>
</gene>
<accession>A0A4P9WXQ7</accession>
<dbReference type="Proteomes" id="UP000274922">
    <property type="component" value="Unassembled WGS sequence"/>
</dbReference>
<proteinExistence type="predicted"/>
<dbReference type="AlphaFoldDB" id="A0A4P9WXQ7"/>
<keyword evidence="4" id="KW-1185">Reference proteome</keyword>
<feature type="region of interest" description="Disordered" evidence="1">
    <location>
        <begin position="168"/>
        <end position="214"/>
    </location>
</feature>
<feature type="region of interest" description="Disordered" evidence="1">
    <location>
        <begin position="257"/>
        <end position="278"/>
    </location>
</feature>
<name>A0A4P9WXQ7_9FUNG</name>
<evidence type="ECO:0000256" key="1">
    <source>
        <dbReference type="SAM" id="MobiDB-lite"/>
    </source>
</evidence>
<dbReference type="EMBL" id="ML014540">
    <property type="protein sequence ID" value="RKO98261.1"/>
    <property type="molecule type" value="Genomic_DNA"/>
</dbReference>
<feature type="region of interest" description="Disordered" evidence="1">
    <location>
        <begin position="33"/>
        <end position="58"/>
    </location>
</feature>
<protein>
    <submittedName>
        <fullName evidence="3">Uncharacterized protein</fullName>
    </submittedName>
</protein>
<feature type="chain" id="PRO_5020313235" evidence="2">
    <location>
        <begin position="28"/>
        <end position="533"/>
    </location>
</feature>
<evidence type="ECO:0000313" key="3">
    <source>
        <dbReference type="EMBL" id="RKO98261.1"/>
    </source>
</evidence>
<keyword evidence="2" id="KW-0732">Signal</keyword>
<evidence type="ECO:0000256" key="2">
    <source>
        <dbReference type="SAM" id="SignalP"/>
    </source>
</evidence>
<feature type="non-terminal residue" evidence="3">
    <location>
        <position position="533"/>
    </location>
</feature>
<sequence>MQLIIWGRHGLVPLLLQVLLMCLVVSAIPPNGPSQSRVSNDSLGHPVSNGPNQHLNDPHVALGPHSEGSNRMTTPEFWDSFYGNGDDGSPPVSPPPETARTLGHNLASLSTDPTDPAIPFTVSDQSHGSNDFGRAVPNDADFWRSFYHQDDVASQPDVESDDRFDFEFGENFSENGNDGPPPENPRTSAHNLASHSPSGGFFDPPEALPEDPSEAHTVTEYSMGAQQLRQGKEYGDRAGTLPEYLRYTIQEENPSKNSFDADVSHHSPTAANPRVPQKRKQMIDPSLGPLFQVISPPLWIAVVKEQYKPVMTLDEFMILLYWPLLDSEEIPVDVTNELPPLISYCTAYLAFLSDDQLSKKHAEPALLYVKELLKFYNAWSKRRDALLANHVMIRDLITILLYHRLTLSREYQAPTVSPPLKKPRKGKESETNAYTDGEEKKFVNGKLIAANREHHRMPEQKRIFTNLLKAKLGSNEQPIDDSVFLETILDFVKSLAPHDKDAQKILEILQDPRTGAALDDGQLDKTLVDHRLD</sequence>